<dbReference type="InterPro" id="IPR021109">
    <property type="entry name" value="Peptidase_aspartic_dom_sf"/>
</dbReference>
<organism evidence="1 2">
    <name type="scientific">Sphingobacterium griseoflavum</name>
    <dbReference type="NCBI Taxonomy" id="1474952"/>
    <lineage>
        <taxon>Bacteria</taxon>
        <taxon>Pseudomonadati</taxon>
        <taxon>Bacteroidota</taxon>
        <taxon>Sphingobacteriia</taxon>
        <taxon>Sphingobacteriales</taxon>
        <taxon>Sphingobacteriaceae</taxon>
        <taxon>Sphingobacterium</taxon>
    </lineage>
</organism>
<comment type="caution">
    <text evidence="1">The sequence shown here is derived from an EMBL/GenBank/DDBJ whole genome shotgun (WGS) entry which is preliminary data.</text>
</comment>
<keyword evidence="2" id="KW-1185">Reference proteome</keyword>
<dbReference type="EMBL" id="BNAF01000013">
    <property type="protein sequence ID" value="GHE45937.1"/>
    <property type="molecule type" value="Genomic_DNA"/>
</dbReference>
<proteinExistence type="predicted"/>
<dbReference type="RefSeq" id="WP_189627674.1">
    <property type="nucleotide sequence ID" value="NZ_BNAF01000013.1"/>
</dbReference>
<accession>A0ABQ3HY32</accession>
<sequence>MAKNFILIVAASLCLTLSSGQVKPDDAKIDYIIQLINKKESRLLLAEMADSCRIGNLPPLDNAGVLPQILANFSPIVDYRIADRERQANGDLRIHVASTYASGRKGNPTLTFNDDLKLVNLGIVHRREVAEPEQALKKALVQATRPDTVRIPFKLKDNLIYVPAVLNGKDGFFMFDNGAPVLILQGKYVPTQNINSNIAVDFTGVGGAMQDIKWSTGNSLSLGGMQLDGFDAPVSTSGDMDVGNVAIFGLMGAGIYDDYQITFDYKNQELFLEKVGEEGDLTGFSFNHGAPKGKAALTLKRHIPIVDLEIAGKVVPLGIDCGANANLLKTEMANQIQSAIAYLNEQVSIAGAGALPQSSQTANLKQAKVAGLLLQDMYTVFTDQAIGAGAGEHALPIEGLLGAPFLNQYKVTLNYNKGEIVFY</sequence>
<gene>
    <name evidence="1" type="ORF">GCM10017764_31540</name>
</gene>
<evidence type="ECO:0008006" key="3">
    <source>
        <dbReference type="Google" id="ProtNLM"/>
    </source>
</evidence>
<reference evidence="2" key="1">
    <citation type="journal article" date="2019" name="Int. J. Syst. Evol. Microbiol.">
        <title>The Global Catalogue of Microorganisms (GCM) 10K type strain sequencing project: providing services to taxonomists for standard genome sequencing and annotation.</title>
        <authorList>
            <consortium name="The Broad Institute Genomics Platform"/>
            <consortium name="The Broad Institute Genome Sequencing Center for Infectious Disease"/>
            <person name="Wu L."/>
            <person name="Ma J."/>
        </authorList>
    </citation>
    <scope>NUCLEOTIDE SEQUENCE [LARGE SCALE GENOMIC DNA]</scope>
    <source>
        <strain evidence="2">CGMCC 1.12966</strain>
    </source>
</reference>
<evidence type="ECO:0000313" key="2">
    <source>
        <dbReference type="Proteomes" id="UP000620550"/>
    </source>
</evidence>
<protein>
    <recommendedName>
        <fullName evidence="3">Aspartyl protease</fullName>
    </recommendedName>
</protein>
<dbReference type="Gene3D" id="2.40.70.10">
    <property type="entry name" value="Acid Proteases"/>
    <property type="match status" value="2"/>
</dbReference>
<name>A0ABQ3HY32_9SPHI</name>
<evidence type="ECO:0000313" key="1">
    <source>
        <dbReference type="EMBL" id="GHE45937.1"/>
    </source>
</evidence>
<dbReference type="Proteomes" id="UP000620550">
    <property type="component" value="Unassembled WGS sequence"/>
</dbReference>
<dbReference type="Pfam" id="PF13650">
    <property type="entry name" value="Asp_protease_2"/>
    <property type="match status" value="1"/>
</dbReference>